<reference evidence="3" key="2">
    <citation type="submission" date="2022-06" db="UniProtKB">
        <authorList>
            <consortium name="EnsemblMetazoa"/>
        </authorList>
    </citation>
    <scope>IDENTIFICATION</scope>
    <source>
        <strain evidence="3">PS312</strain>
    </source>
</reference>
<accession>A0A2A6BP34</accession>
<accession>A0A8R1UF31</accession>
<dbReference type="EnsemblMetazoa" id="PPA24853.1">
    <property type="protein sequence ID" value="PPA24853.1"/>
    <property type="gene ID" value="WBGene00114407"/>
</dbReference>
<proteinExistence type="predicted"/>
<feature type="transmembrane region" description="Helical" evidence="2">
    <location>
        <begin position="181"/>
        <end position="202"/>
    </location>
</feature>
<keyword evidence="2" id="KW-1133">Transmembrane helix</keyword>
<reference evidence="4" key="1">
    <citation type="journal article" date="2008" name="Nat. Genet.">
        <title>The Pristionchus pacificus genome provides a unique perspective on nematode lifestyle and parasitism.</title>
        <authorList>
            <person name="Dieterich C."/>
            <person name="Clifton S.W."/>
            <person name="Schuster L.N."/>
            <person name="Chinwalla A."/>
            <person name="Delehaunty K."/>
            <person name="Dinkelacker I."/>
            <person name="Fulton L."/>
            <person name="Fulton R."/>
            <person name="Godfrey J."/>
            <person name="Minx P."/>
            <person name="Mitreva M."/>
            <person name="Roeseler W."/>
            <person name="Tian H."/>
            <person name="Witte H."/>
            <person name="Yang S.P."/>
            <person name="Wilson R.K."/>
            <person name="Sommer R.J."/>
        </authorList>
    </citation>
    <scope>NUCLEOTIDE SEQUENCE [LARGE SCALE GENOMIC DNA]</scope>
    <source>
        <strain evidence="4">PS312</strain>
    </source>
</reference>
<evidence type="ECO:0000256" key="2">
    <source>
        <dbReference type="SAM" id="Phobius"/>
    </source>
</evidence>
<dbReference type="AlphaFoldDB" id="A0A2A6BP34"/>
<evidence type="ECO:0000313" key="4">
    <source>
        <dbReference type="Proteomes" id="UP000005239"/>
    </source>
</evidence>
<feature type="transmembrane region" description="Helical" evidence="2">
    <location>
        <begin position="158"/>
        <end position="175"/>
    </location>
</feature>
<feature type="compositionally biased region" description="Acidic residues" evidence="1">
    <location>
        <begin position="213"/>
        <end position="230"/>
    </location>
</feature>
<feature type="region of interest" description="Disordered" evidence="1">
    <location>
        <begin position="269"/>
        <end position="306"/>
    </location>
</feature>
<evidence type="ECO:0000256" key="1">
    <source>
        <dbReference type="SAM" id="MobiDB-lite"/>
    </source>
</evidence>
<organism evidence="3 4">
    <name type="scientific">Pristionchus pacificus</name>
    <name type="common">Parasitic nematode worm</name>
    <dbReference type="NCBI Taxonomy" id="54126"/>
    <lineage>
        <taxon>Eukaryota</taxon>
        <taxon>Metazoa</taxon>
        <taxon>Ecdysozoa</taxon>
        <taxon>Nematoda</taxon>
        <taxon>Chromadorea</taxon>
        <taxon>Rhabditida</taxon>
        <taxon>Rhabditina</taxon>
        <taxon>Diplogasteromorpha</taxon>
        <taxon>Diplogasteroidea</taxon>
        <taxon>Neodiplogasteridae</taxon>
        <taxon>Pristionchus</taxon>
    </lineage>
</organism>
<name>A0A2A6BP34_PRIPA</name>
<protein>
    <submittedName>
        <fullName evidence="3">Uncharacterized protein</fullName>
    </submittedName>
</protein>
<dbReference type="Proteomes" id="UP000005239">
    <property type="component" value="Unassembled WGS sequence"/>
</dbReference>
<evidence type="ECO:0000313" key="3">
    <source>
        <dbReference type="EnsemblMetazoa" id="PPA24853.1"/>
    </source>
</evidence>
<feature type="transmembrane region" description="Helical" evidence="2">
    <location>
        <begin position="108"/>
        <end position="132"/>
    </location>
</feature>
<keyword evidence="4" id="KW-1185">Reference proteome</keyword>
<sequence>MIASTEYDAHATILHKLIRKGCPVVFGKPEHVTRRQRSIKITLHNPQCGHNLTHGGTVNGRGAYAKGPCVAGEEYCYTQDITIQKVHDVTKTCGMGVCKLGPFNDDSVWSMVANVALLLAYEYAVVAAVNWYEFRRQRLASTTVERAPNVADRSWRPVYLLCAALTIVLIPHIVLSATLPLWLADLILFVVLLAGLLAYASYSLVLHLTGTNNDEETPTDPDTHQEEEEEARPLLNDQGRSQSSEGESDPLNVLVAAYERDIENDAANSAGAVNHSPNSKENPALENDHQRKNEEGGKEDETDALGVLVAAYERDIENDRRNSLPTELN</sequence>
<feature type="compositionally biased region" description="Basic and acidic residues" evidence="1">
    <location>
        <begin position="286"/>
        <end position="296"/>
    </location>
</feature>
<keyword evidence="2" id="KW-0472">Membrane</keyword>
<gene>
    <name evidence="3" type="primary">WBGene00114407</name>
</gene>
<feature type="region of interest" description="Disordered" evidence="1">
    <location>
        <begin position="211"/>
        <end position="250"/>
    </location>
</feature>
<keyword evidence="2" id="KW-0812">Transmembrane</keyword>